<dbReference type="InterPro" id="IPR043129">
    <property type="entry name" value="ATPase_NBD"/>
</dbReference>
<organism evidence="13 14">
    <name type="scientific">Culicoidibacter larvae</name>
    <dbReference type="NCBI Taxonomy" id="2579976"/>
    <lineage>
        <taxon>Bacteria</taxon>
        <taxon>Bacillati</taxon>
        <taxon>Bacillota</taxon>
        <taxon>Culicoidibacteria</taxon>
        <taxon>Culicoidibacterales</taxon>
        <taxon>Culicoidibacteraceae</taxon>
        <taxon>Culicoidibacter</taxon>
    </lineage>
</organism>
<dbReference type="InterPro" id="IPR018483">
    <property type="entry name" value="Carb_kinase_FGGY_CS"/>
</dbReference>
<gene>
    <name evidence="8 10 13" type="primary">xylB</name>
    <name evidence="13" type="ORF">FEZ08_08665</name>
</gene>
<evidence type="ECO:0000256" key="7">
    <source>
        <dbReference type="ARBA" id="ARBA00023277"/>
    </source>
</evidence>
<dbReference type="InterPro" id="IPR000577">
    <property type="entry name" value="Carb_kinase_FGGY"/>
</dbReference>
<dbReference type="PANTHER" id="PTHR43095">
    <property type="entry name" value="SUGAR KINASE"/>
    <property type="match status" value="1"/>
</dbReference>
<dbReference type="CDD" id="cd07808">
    <property type="entry name" value="ASKHA_NBD_FGGY_EcXK-like"/>
    <property type="match status" value="1"/>
</dbReference>
<dbReference type="InterPro" id="IPR006000">
    <property type="entry name" value="Xylulokinase"/>
</dbReference>
<comment type="caution">
    <text evidence="13">The sequence shown here is derived from an EMBL/GenBank/DDBJ whole genome shotgun (WGS) entry which is preliminary data.</text>
</comment>
<dbReference type="PIRSF" id="PIRSF000538">
    <property type="entry name" value="GlpK"/>
    <property type="match status" value="1"/>
</dbReference>
<dbReference type="PANTHER" id="PTHR43095:SF5">
    <property type="entry name" value="XYLULOSE KINASE"/>
    <property type="match status" value="1"/>
</dbReference>
<keyword evidence="5 8" id="KW-0418">Kinase</keyword>
<dbReference type="GO" id="GO:0042732">
    <property type="term" value="P:D-xylose metabolic process"/>
    <property type="evidence" value="ECO:0007669"/>
    <property type="project" value="UniProtKB-KW"/>
</dbReference>
<feature type="domain" description="Carbohydrate kinase FGGY N-terminal" evidence="11">
    <location>
        <begin position="3"/>
        <end position="243"/>
    </location>
</feature>
<reference evidence="13 14" key="1">
    <citation type="submission" date="2019-05" db="EMBL/GenBank/DDBJ databases">
        <title>Culicoidintestinum kansasii gen. nov., sp. nov. from the gastrointestinal tract of the biting midge, Culicoides sonorensis.</title>
        <authorList>
            <person name="Neupane S."/>
            <person name="Ghosh A."/>
            <person name="Gunther S."/>
            <person name="Martin K."/>
            <person name="Zurek L."/>
        </authorList>
    </citation>
    <scope>NUCLEOTIDE SEQUENCE [LARGE SCALE GENOMIC DNA]</scope>
    <source>
        <strain evidence="13 14">CS-1</strain>
    </source>
</reference>
<dbReference type="HAMAP" id="MF_02220">
    <property type="entry name" value="XylB"/>
    <property type="match status" value="1"/>
</dbReference>
<dbReference type="InterPro" id="IPR050406">
    <property type="entry name" value="FGGY_Carb_Kinase"/>
</dbReference>
<evidence type="ECO:0000256" key="8">
    <source>
        <dbReference type="HAMAP-Rule" id="MF_02220"/>
    </source>
</evidence>
<feature type="domain" description="Carbohydrate kinase FGGY C-terminal" evidence="12">
    <location>
        <begin position="254"/>
        <end position="435"/>
    </location>
</feature>
<dbReference type="InterPro" id="IPR018485">
    <property type="entry name" value="FGGY_C"/>
</dbReference>
<feature type="site" description="Important for activity" evidence="8">
    <location>
        <position position="7"/>
    </location>
</feature>
<dbReference type="GO" id="GO:0005998">
    <property type="term" value="P:xylulose catabolic process"/>
    <property type="evidence" value="ECO:0007669"/>
    <property type="project" value="UniProtKB-UniRule"/>
</dbReference>
<comment type="function">
    <text evidence="8">Catalyzes the phosphorylation of D-xylulose to D-xylulose 5-phosphate.</text>
</comment>
<dbReference type="Gene3D" id="3.30.420.40">
    <property type="match status" value="2"/>
</dbReference>
<evidence type="ECO:0000256" key="10">
    <source>
        <dbReference type="RuleBase" id="RU364073"/>
    </source>
</evidence>
<dbReference type="EMBL" id="VBWP01000007">
    <property type="protein sequence ID" value="TLG72764.1"/>
    <property type="molecule type" value="Genomic_DNA"/>
</dbReference>
<protein>
    <recommendedName>
        <fullName evidence="8 10">Xylulose kinase</fullName>
        <shortName evidence="8 10">Xylulokinase</shortName>
        <ecNumber evidence="8 10">2.7.1.17</ecNumber>
    </recommendedName>
</protein>
<dbReference type="NCBIfam" id="TIGR01312">
    <property type="entry name" value="XylB"/>
    <property type="match status" value="1"/>
</dbReference>
<evidence type="ECO:0000259" key="12">
    <source>
        <dbReference type="Pfam" id="PF02782"/>
    </source>
</evidence>
<evidence type="ECO:0000256" key="6">
    <source>
        <dbReference type="ARBA" id="ARBA00022840"/>
    </source>
</evidence>
<name>A0A5R8QA16_9FIRM</name>
<feature type="active site" description="Proton acceptor" evidence="8">
    <location>
        <position position="236"/>
    </location>
</feature>
<feature type="binding site" evidence="8">
    <location>
        <begin position="77"/>
        <end position="78"/>
    </location>
    <ligand>
        <name>substrate</name>
    </ligand>
</feature>
<dbReference type="Pfam" id="PF00370">
    <property type="entry name" value="FGGY_N"/>
    <property type="match status" value="1"/>
</dbReference>
<evidence type="ECO:0000259" key="11">
    <source>
        <dbReference type="Pfam" id="PF00370"/>
    </source>
</evidence>
<evidence type="ECO:0000256" key="9">
    <source>
        <dbReference type="RuleBase" id="RU003733"/>
    </source>
</evidence>
<evidence type="ECO:0000256" key="1">
    <source>
        <dbReference type="ARBA" id="ARBA00009156"/>
    </source>
</evidence>
<dbReference type="EC" id="2.7.1.17" evidence="8 10"/>
<evidence type="ECO:0000256" key="4">
    <source>
        <dbReference type="ARBA" id="ARBA00022741"/>
    </source>
</evidence>
<dbReference type="FunCoup" id="A0A5R8QA16">
    <property type="interactions" value="43"/>
</dbReference>
<dbReference type="RefSeq" id="WP_138191425.1">
    <property type="nucleotide sequence ID" value="NZ_VBWP01000007.1"/>
</dbReference>
<dbReference type="InParanoid" id="A0A5R8QA16"/>
<evidence type="ECO:0000313" key="14">
    <source>
        <dbReference type="Proteomes" id="UP000306912"/>
    </source>
</evidence>
<keyword evidence="2 8" id="KW-0859">Xylose metabolism</keyword>
<dbReference type="InterPro" id="IPR018484">
    <property type="entry name" value="FGGY_N"/>
</dbReference>
<keyword evidence="4 8" id="KW-0547">Nucleotide-binding</keyword>
<proteinExistence type="inferred from homology"/>
<comment type="similarity">
    <text evidence="1 8 9">Belongs to the FGGY kinase family.</text>
</comment>
<dbReference type="GO" id="GO:0005524">
    <property type="term" value="F:ATP binding"/>
    <property type="evidence" value="ECO:0007669"/>
    <property type="project" value="UniProtKB-UniRule"/>
</dbReference>
<keyword evidence="7 8" id="KW-0119">Carbohydrate metabolism</keyword>
<dbReference type="GO" id="GO:0004856">
    <property type="term" value="F:D-xylulokinase activity"/>
    <property type="evidence" value="ECO:0007669"/>
    <property type="project" value="UniProtKB-UniRule"/>
</dbReference>
<keyword evidence="14" id="KW-1185">Reference proteome</keyword>
<dbReference type="Proteomes" id="UP000306912">
    <property type="component" value="Unassembled WGS sequence"/>
</dbReference>
<keyword evidence="6 8" id="KW-0067">ATP-binding</keyword>
<evidence type="ECO:0000256" key="2">
    <source>
        <dbReference type="ARBA" id="ARBA00022629"/>
    </source>
</evidence>
<evidence type="ECO:0000256" key="5">
    <source>
        <dbReference type="ARBA" id="ARBA00022777"/>
    </source>
</evidence>
<accession>A0A5R8QA16</accession>
<evidence type="ECO:0000256" key="3">
    <source>
        <dbReference type="ARBA" id="ARBA00022679"/>
    </source>
</evidence>
<comment type="catalytic activity">
    <reaction evidence="8 10">
        <text>D-xylulose + ATP = D-xylulose 5-phosphate + ADP + H(+)</text>
        <dbReference type="Rhea" id="RHEA:10964"/>
        <dbReference type="ChEBI" id="CHEBI:15378"/>
        <dbReference type="ChEBI" id="CHEBI:17140"/>
        <dbReference type="ChEBI" id="CHEBI:30616"/>
        <dbReference type="ChEBI" id="CHEBI:57737"/>
        <dbReference type="ChEBI" id="CHEBI:456216"/>
        <dbReference type="EC" id="2.7.1.17"/>
    </reaction>
</comment>
<dbReference type="SUPFAM" id="SSF53067">
    <property type="entry name" value="Actin-like ATPase domain"/>
    <property type="match status" value="2"/>
</dbReference>
<dbReference type="Pfam" id="PF02782">
    <property type="entry name" value="FGGY_C"/>
    <property type="match status" value="1"/>
</dbReference>
<keyword evidence="3 8" id="KW-0808">Transferase</keyword>
<dbReference type="OrthoDB" id="9805576at2"/>
<dbReference type="AlphaFoldDB" id="A0A5R8QA16"/>
<evidence type="ECO:0000313" key="13">
    <source>
        <dbReference type="EMBL" id="TLG72764.1"/>
    </source>
</evidence>
<sequence length="490" mass="53673">MAYIGIDLGTSAVKLIIMDRNGSVMRTVSKDYPNHFPQSGWSEQDPLDWYNRTIEGLAELIVGFEHQIEAISFSGQMHGLVLLDEHDAVIRPAILWNDQRTTAECRYLNEDIGIDTLNRLTANKALTGFTAPKVLWVRAHEPEHFARINKIMLPKDYLLYRLSGCFATDVSDASGTLYFDVEHRCWSAAMLDILGIKEQQLPKVFESFQVVGHLHAELAAKLGLPANVKVVAGGGDQAVGAIGTGSVDDRMCSLALGTSGVVYVATDTFTPDNTNAMHVFADGSGYYHIMGVMLSAAGSLKWWRETVLGNSNYSGLDGELAASQDNAVFFLPYLSGERTPINDADARGLFIGMDNATSSTDMTRAVVEGVTFALYDSLCVIRNMGIQVDTVRVTGGGAKNNFWCQLIADVMHVRVERLAQEEGPAYGAAILAAVGSGAFADVRSACHQLIQVQQVLEPSDTRVSYYRKKYGQFKEIYPSVQGLYKTLLSR</sequence>
<dbReference type="PROSITE" id="PS00445">
    <property type="entry name" value="FGGY_KINASES_2"/>
    <property type="match status" value="1"/>
</dbReference>